<evidence type="ECO:0000313" key="3">
    <source>
        <dbReference type="Proteomes" id="UP000796761"/>
    </source>
</evidence>
<accession>A0A8K1LU98</accession>
<proteinExistence type="predicted"/>
<reference evidence="2" key="1">
    <citation type="submission" date="2019-04" db="EMBL/GenBank/DDBJ databases">
        <title>Genome assembly of Zosterops borbonicus 15179.</title>
        <authorList>
            <person name="Leroy T."/>
            <person name="Anselmetti Y."/>
            <person name="Tilak M.-K."/>
            <person name="Nabholz B."/>
        </authorList>
    </citation>
    <scope>NUCLEOTIDE SEQUENCE</scope>
    <source>
        <strain evidence="2">HGM_15179</strain>
        <tissue evidence="2">Muscle</tissue>
    </source>
</reference>
<sequence length="201" mass="22489">MTLFGSEDRGWRYLDMARESKLSQARLDQKQQHSSSLYHSNCDLDYDLYRDDFPYLVHEYQKIPPLINCIPVKTRGGCSGGGCPGWDAFLALGGIFMAPLPTVQAEELHSIKGELSQIKAQVDGLLESLDCMDQQREHFMESKESEKKRAEPGTESPSPVVRGHRSCSGRRGWGLMGTVTCATSTVQRRVKTHISDPKGNQ</sequence>
<organism evidence="2 3">
    <name type="scientific">Zosterops borbonicus</name>
    <dbReference type="NCBI Taxonomy" id="364589"/>
    <lineage>
        <taxon>Eukaryota</taxon>
        <taxon>Metazoa</taxon>
        <taxon>Chordata</taxon>
        <taxon>Craniata</taxon>
        <taxon>Vertebrata</taxon>
        <taxon>Euteleostomi</taxon>
        <taxon>Archelosauria</taxon>
        <taxon>Archosauria</taxon>
        <taxon>Dinosauria</taxon>
        <taxon>Saurischia</taxon>
        <taxon>Theropoda</taxon>
        <taxon>Coelurosauria</taxon>
        <taxon>Aves</taxon>
        <taxon>Neognathae</taxon>
        <taxon>Neoaves</taxon>
        <taxon>Telluraves</taxon>
        <taxon>Australaves</taxon>
        <taxon>Passeriformes</taxon>
        <taxon>Sylvioidea</taxon>
        <taxon>Zosteropidae</taxon>
        <taxon>Zosterops</taxon>
    </lineage>
</organism>
<feature type="region of interest" description="Disordered" evidence="1">
    <location>
        <begin position="138"/>
        <end position="170"/>
    </location>
</feature>
<dbReference type="Proteomes" id="UP000796761">
    <property type="component" value="Unassembled WGS sequence"/>
</dbReference>
<name>A0A8K1LU98_9PASS</name>
<comment type="caution">
    <text evidence="2">The sequence shown here is derived from an EMBL/GenBank/DDBJ whole genome shotgun (WGS) entry which is preliminary data.</text>
</comment>
<evidence type="ECO:0000313" key="2">
    <source>
        <dbReference type="EMBL" id="TRZ25893.1"/>
    </source>
</evidence>
<dbReference type="AlphaFoldDB" id="A0A8K1LU98"/>
<evidence type="ECO:0000256" key="1">
    <source>
        <dbReference type="SAM" id="MobiDB-lite"/>
    </source>
</evidence>
<dbReference type="OrthoDB" id="9042265at2759"/>
<protein>
    <submittedName>
        <fullName evidence="2">Uncharacterized protein</fullName>
    </submittedName>
</protein>
<feature type="compositionally biased region" description="Basic and acidic residues" evidence="1">
    <location>
        <begin position="138"/>
        <end position="152"/>
    </location>
</feature>
<keyword evidence="3" id="KW-1185">Reference proteome</keyword>
<dbReference type="EMBL" id="SWJQ01000020">
    <property type="protein sequence ID" value="TRZ25893.1"/>
    <property type="molecule type" value="Genomic_DNA"/>
</dbReference>
<gene>
    <name evidence="2" type="ORF">HGM15179_001240</name>
</gene>